<evidence type="ECO:0000313" key="1">
    <source>
        <dbReference type="EMBL" id="GAL67683.1"/>
    </source>
</evidence>
<gene>
    <name evidence="1" type="ORF">JCM19301_970</name>
</gene>
<accession>A0A090VUL3</accession>
<comment type="caution">
    <text evidence="1">The sequence shown here is derived from an EMBL/GenBank/DDBJ whole genome shotgun (WGS) entry which is preliminary data.</text>
</comment>
<protein>
    <submittedName>
        <fullName evidence="1">Uncharacterized protein</fullName>
    </submittedName>
</protein>
<dbReference type="EMBL" id="BBNR01000012">
    <property type="protein sequence ID" value="GAL67683.1"/>
    <property type="molecule type" value="Genomic_DNA"/>
</dbReference>
<proteinExistence type="predicted"/>
<name>A0A090VUL3_9FLAO</name>
<reference evidence="1 2" key="1">
    <citation type="journal article" date="2014" name="Genome Announc.">
        <title>Draft Genome Sequence of Marine Flavobacterium Jejuia pallidilutea Strain 11shimoA1 and Pigmentation Mutants.</title>
        <authorList>
            <person name="Takatani N."/>
            <person name="Nakanishi M."/>
            <person name="Meirelles P."/>
            <person name="Mino S."/>
            <person name="Suda W."/>
            <person name="Oshima K."/>
            <person name="Hattori M."/>
            <person name="Ohkuma M."/>
            <person name="Hosokawa M."/>
            <person name="Miyashita K."/>
            <person name="Thompson F.L."/>
            <person name="Niwa A."/>
            <person name="Sawabe T."/>
            <person name="Sawabe T."/>
        </authorList>
    </citation>
    <scope>NUCLEOTIDE SEQUENCE [LARGE SCALE GENOMIC DNA]</scope>
    <source>
        <strain evidence="1 2">JCM 19301</strain>
    </source>
</reference>
<organism evidence="1 2">
    <name type="scientific">Jejuia pallidilutea</name>
    <dbReference type="NCBI Taxonomy" id="504487"/>
    <lineage>
        <taxon>Bacteria</taxon>
        <taxon>Pseudomonadati</taxon>
        <taxon>Bacteroidota</taxon>
        <taxon>Flavobacteriia</taxon>
        <taxon>Flavobacteriales</taxon>
        <taxon>Flavobacteriaceae</taxon>
        <taxon>Jejuia</taxon>
    </lineage>
</organism>
<dbReference type="Proteomes" id="UP000029641">
    <property type="component" value="Unassembled WGS sequence"/>
</dbReference>
<sequence>MHYNFNEIEAKWQKYWQKTKPLKPKTIARSQNIMFWICFHTQVERVYMLGIR</sequence>
<dbReference type="AlphaFoldDB" id="A0A090VUL3"/>
<evidence type="ECO:0000313" key="2">
    <source>
        <dbReference type="Proteomes" id="UP000029641"/>
    </source>
</evidence>